<keyword evidence="1" id="KW-0227">DNA damage</keyword>
<dbReference type="InterPro" id="IPR036388">
    <property type="entry name" value="WH-like_DNA-bd_sf"/>
</dbReference>
<dbReference type="Proteomes" id="UP001438112">
    <property type="component" value="Unassembled WGS sequence"/>
</dbReference>
<dbReference type="InterPro" id="IPR036217">
    <property type="entry name" value="MethylDNA_cys_MeTrfase_DNAb"/>
</dbReference>
<evidence type="ECO:0000313" key="4">
    <source>
        <dbReference type="Proteomes" id="UP001438112"/>
    </source>
</evidence>
<evidence type="ECO:0000313" key="3">
    <source>
        <dbReference type="EMBL" id="GAA6114127.1"/>
    </source>
</evidence>
<dbReference type="Pfam" id="PF01035">
    <property type="entry name" value="DNA_binding_1"/>
    <property type="match status" value="1"/>
</dbReference>
<dbReference type="PANTHER" id="PTHR10815:SF12">
    <property type="entry name" value="METHYLATED-DNA--PROTEIN-CYSTEINE METHYLTRANSFERASE, INDUCIBLE"/>
    <property type="match status" value="1"/>
</dbReference>
<accession>A0ABP9ZH88</accession>
<gene>
    <name evidence="3" type="ORF">AP20H10_04900</name>
</gene>
<evidence type="ECO:0000256" key="1">
    <source>
        <dbReference type="ARBA" id="ARBA00022763"/>
    </source>
</evidence>
<dbReference type="SUPFAM" id="SSF46767">
    <property type="entry name" value="Methylated DNA-protein cysteine methyltransferase, C-terminal domain"/>
    <property type="match status" value="1"/>
</dbReference>
<dbReference type="EMBL" id="BAABVV010000028">
    <property type="protein sequence ID" value="GAA6114127.1"/>
    <property type="molecule type" value="Genomic_DNA"/>
</dbReference>
<proteinExistence type="predicted"/>
<comment type="caution">
    <text evidence="3">The sequence shown here is derived from an EMBL/GenBank/DDBJ whole genome shotgun (WGS) entry which is preliminary data.</text>
</comment>
<feature type="domain" description="Methylated-DNA-[protein]-cysteine S-methyltransferase DNA binding" evidence="2">
    <location>
        <begin position="86"/>
        <end position="159"/>
    </location>
</feature>
<reference evidence="3 4" key="1">
    <citation type="submission" date="2024-03" db="EMBL/GenBank/DDBJ databases">
        <title>Inconsistent identification of Apilactobacillus kunkeei-related strains obtained by well-developed overall genome related indices.</title>
        <authorList>
            <person name="Maeno S."/>
            <person name="Endo A."/>
        </authorList>
    </citation>
    <scope>NUCLEOTIDE SEQUENCE [LARGE SCALE GENOMIC DNA]</scope>
    <source>
        <strain evidence="3 4">20H-10</strain>
    </source>
</reference>
<evidence type="ECO:0000259" key="2">
    <source>
        <dbReference type="Pfam" id="PF01035"/>
    </source>
</evidence>
<name>A0ABP9ZH88_9LACO</name>
<dbReference type="PANTHER" id="PTHR10815">
    <property type="entry name" value="METHYLATED-DNA--PROTEIN-CYSTEINE METHYLTRANSFERASE"/>
    <property type="match status" value="1"/>
</dbReference>
<keyword evidence="4" id="KW-1185">Reference proteome</keyword>
<organism evidence="3 4">
    <name type="scientific">Apilactobacillus apinorum</name>
    <dbReference type="NCBI Taxonomy" id="1218495"/>
    <lineage>
        <taxon>Bacteria</taxon>
        <taxon>Bacillati</taxon>
        <taxon>Bacillota</taxon>
        <taxon>Bacilli</taxon>
        <taxon>Lactobacillales</taxon>
        <taxon>Lactobacillaceae</taxon>
        <taxon>Apilactobacillus</taxon>
    </lineage>
</organism>
<dbReference type="Gene3D" id="1.10.10.10">
    <property type="entry name" value="Winged helix-like DNA-binding domain superfamily/Winged helix DNA-binding domain"/>
    <property type="match status" value="1"/>
</dbReference>
<sequence length="160" mass="18670">MNKLYWNQVEYNKIKLYFTCTRNGITFINNPNAGISNIYNFYPELDAEFCFDKQVTGPYKDEIKAFLEGDIKSFTIKTDMTGQKYSAIYQAIREIQYGCTITFKQFCQQHPFDDAEVKEAILNNPLIMIIPTHRILGVDYSNSYRKLADFNQLLLNIEQG</sequence>
<dbReference type="RefSeq" id="WP_053950480.1">
    <property type="nucleotide sequence ID" value="NZ_BAABVV010000028.1"/>
</dbReference>
<dbReference type="InterPro" id="IPR014048">
    <property type="entry name" value="MethylDNA_cys_MeTrfase_DNA-bd"/>
</dbReference>
<protein>
    <submittedName>
        <fullName evidence="3">Methylated-DNA--[protein]-cysteine S-methyltransferase</fullName>
    </submittedName>
</protein>